<organism evidence="1 2">
    <name type="scientific">Tunturiibacter gelidiferens</name>
    <dbReference type="NCBI Taxonomy" id="3069689"/>
    <lineage>
        <taxon>Bacteria</taxon>
        <taxon>Pseudomonadati</taxon>
        <taxon>Acidobacteriota</taxon>
        <taxon>Terriglobia</taxon>
        <taxon>Terriglobales</taxon>
        <taxon>Acidobacteriaceae</taxon>
        <taxon>Tunturiibacter</taxon>
    </lineage>
</organism>
<dbReference type="EMBL" id="JACHEA010000001">
    <property type="protein sequence ID" value="MBB5339327.1"/>
    <property type="molecule type" value="Genomic_DNA"/>
</dbReference>
<proteinExistence type="predicted"/>
<gene>
    <name evidence="1" type="ORF">HDF13_001660</name>
</gene>
<comment type="caution">
    <text evidence="1">The sequence shown here is derived from an EMBL/GenBank/DDBJ whole genome shotgun (WGS) entry which is preliminary data.</text>
</comment>
<accession>A0ACC5NXM0</accession>
<sequence length="187" mass="20698">MMKDRVAETPLRYVALMRGINVGGKNMLPMKDLVGFFEAAGCGQVATYIQSGNVVFYADDKVVKRLETVIAMKVEERFGLKVPVVLRTASEMKAVVRGNSFLKAGAAEEMLHVSFLVDRPGKNLVAGLDAMRSPPDEFAVIGREIYMKLVNGAARTKLTNAYFDSKLQTVSTMRNWRTVLKLAEMMA</sequence>
<dbReference type="Proteomes" id="UP000569005">
    <property type="component" value="Unassembled WGS sequence"/>
</dbReference>
<reference evidence="1" key="1">
    <citation type="submission" date="2020-08" db="EMBL/GenBank/DDBJ databases">
        <title>Genomic Encyclopedia of Type Strains, Phase IV (KMG-V): Genome sequencing to study the core and pangenomes of soil and plant-associated prokaryotes.</title>
        <authorList>
            <person name="Whitman W."/>
        </authorList>
    </citation>
    <scope>NUCLEOTIDE SEQUENCE</scope>
    <source>
        <strain evidence="1">M8UP15</strain>
    </source>
</reference>
<protein>
    <submittedName>
        <fullName evidence="1">Uncharacterized protein (DUF1697 family)</fullName>
    </submittedName>
</protein>
<evidence type="ECO:0000313" key="2">
    <source>
        <dbReference type="Proteomes" id="UP000569005"/>
    </source>
</evidence>
<name>A0ACC5NXM0_9BACT</name>
<evidence type="ECO:0000313" key="1">
    <source>
        <dbReference type="EMBL" id="MBB5339327.1"/>
    </source>
</evidence>
<keyword evidence="2" id="KW-1185">Reference proteome</keyword>